<name>A0A804ND94_MAIZE</name>
<evidence type="ECO:0000313" key="1">
    <source>
        <dbReference type="EnsemblPlants" id="Zm00001eb152780_P001"/>
    </source>
</evidence>
<reference evidence="2" key="1">
    <citation type="submission" date="2015-12" db="EMBL/GenBank/DDBJ databases">
        <title>Update maize B73 reference genome by single molecule sequencing technologies.</title>
        <authorList>
            <consortium name="Maize Genome Sequencing Project"/>
            <person name="Ware D."/>
        </authorList>
    </citation>
    <scope>NUCLEOTIDE SEQUENCE [LARGE SCALE GENOMIC DNA]</scope>
    <source>
        <strain evidence="2">cv. B73</strain>
    </source>
</reference>
<dbReference type="Gramene" id="Zm00001eb152780_T001">
    <property type="protein sequence ID" value="Zm00001eb152780_P001"/>
    <property type="gene ID" value="Zm00001eb152780"/>
</dbReference>
<organism evidence="1 2">
    <name type="scientific">Zea mays</name>
    <name type="common">Maize</name>
    <dbReference type="NCBI Taxonomy" id="4577"/>
    <lineage>
        <taxon>Eukaryota</taxon>
        <taxon>Viridiplantae</taxon>
        <taxon>Streptophyta</taxon>
        <taxon>Embryophyta</taxon>
        <taxon>Tracheophyta</taxon>
        <taxon>Spermatophyta</taxon>
        <taxon>Magnoliopsida</taxon>
        <taxon>Liliopsida</taxon>
        <taxon>Poales</taxon>
        <taxon>Poaceae</taxon>
        <taxon>PACMAD clade</taxon>
        <taxon>Panicoideae</taxon>
        <taxon>Andropogonodae</taxon>
        <taxon>Andropogoneae</taxon>
        <taxon>Tripsacinae</taxon>
        <taxon>Zea</taxon>
    </lineage>
</organism>
<reference evidence="1" key="2">
    <citation type="submission" date="2019-07" db="EMBL/GenBank/DDBJ databases">
        <authorList>
            <person name="Seetharam A."/>
            <person name="Woodhouse M."/>
            <person name="Cannon E."/>
        </authorList>
    </citation>
    <scope>NUCLEOTIDE SEQUENCE [LARGE SCALE GENOMIC DNA]</scope>
    <source>
        <strain evidence="1">cv. B73</strain>
    </source>
</reference>
<accession>A0A804ND94</accession>
<dbReference type="AlphaFoldDB" id="A0A804ND94"/>
<reference evidence="1" key="3">
    <citation type="submission" date="2021-05" db="UniProtKB">
        <authorList>
            <consortium name="EnsemblPlants"/>
        </authorList>
    </citation>
    <scope>IDENTIFICATION</scope>
    <source>
        <strain evidence="1">cv. B73</strain>
    </source>
</reference>
<dbReference type="InParanoid" id="A0A804ND94"/>
<keyword evidence="2" id="KW-1185">Reference proteome</keyword>
<protein>
    <submittedName>
        <fullName evidence="1">Uncharacterized protein</fullName>
    </submittedName>
</protein>
<evidence type="ECO:0000313" key="2">
    <source>
        <dbReference type="Proteomes" id="UP000007305"/>
    </source>
</evidence>
<proteinExistence type="predicted"/>
<dbReference type="EnsemblPlants" id="Zm00001eb152780_T001">
    <property type="protein sequence ID" value="Zm00001eb152780_P001"/>
    <property type="gene ID" value="Zm00001eb152780"/>
</dbReference>
<dbReference type="Proteomes" id="UP000007305">
    <property type="component" value="Chromosome 3"/>
</dbReference>
<sequence length="91" mass="10755">MNDGKVVCVVGFAFLFAVDIISYAPDRKCTDFVGVTKRQDNIFCGCILDFTMLMRWRLAFCDMVWLFYSWKIYREVVTEQQPREAKMLLSY</sequence>